<name>A0ABU2RXP5_9ACTN</name>
<dbReference type="EMBL" id="JAVREV010000001">
    <property type="protein sequence ID" value="MDT0441490.1"/>
    <property type="molecule type" value="Genomic_DNA"/>
</dbReference>
<keyword evidence="3" id="KW-1185">Reference proteome</keyword>
<dbReference type="InterPro" id="IPR007361">
    <property type="entry name" value="DUF427"/>
</dbReference>
<evidence type="ECO:0000259" key="1">
    <source>
        <dbReference type="Pfam" id="PF04248"/>
    </source>
</evidence>
<accession>A0ABU2RXP5</accession>
<dbReference type="RefSeq" id="WP_311615308.1">
    <property type="nucleotide sequence ID" value="NZ_JAVREV010000001.1"/>
</dbReference>
<dbReference type="Proteomes" id="UP001183615">
    <property type="component" value="Unassembled WGS sequence"/>
</dbReference>
<dbReference type="PANTHER" id="PTHR34310:SF8">
    <property type="entry name" value="CONSERVED PROTEIN"/>
    <property type="match status" value="1"/>
</dbReference>
<gene>
    <name evidence="2" type="ORF">RM779_02580</name>
</gene>
<dbReference type="InterPro" id="IPR038694">
    <property type="entry name" value="DUF427_sf"/>
</dbReference>
<feature type="domain" description="DUF427" evidence="1">
    <location>
        <begin position="174"/>
        <end position="265"/>
    </location>
</feature>
<proteinExistence type="predicted"/>
<evidence type="ECO:0000313" key="3">
    <source>
        <dbReference type="Proteomes" id="UP001183615"/>
    </source>
</evidence>
<feature type="domain" description="DUF427" evidence="1">
    <location>
        <begin position="50"/>
        <end position="141"/>
    </location>
</feature>
<dbReference type="Gene3D" id="2.170.150.40">
    <property type="entry name" value="Domain of unknown function (DUF427)"/>
    <property type="match status" value="2"/>
</dbReference>
<reference evidence="3" key="1">
    <citation type="submission" date="2023-07" db="EMBL/GenBank/DDBJ databases">
        <title>30 novel species of actinomycetes from the DSMZ collection.</title>
        <authorList>
            <person name="Nouioui I."/>
        </authorList>
    </citation>
    <scope>NUCLEOTIDE SEQUENCE [LARGE SCALE GENOMIC DNA]</scope>
    <source>
        <strain evidence="3">DSM 41886</strain>
    </source>
</reference>
<dbReference type="Pfam" id="PF04248">
    <property type="entry name" value="NTP_transf_9"/>
    <property type="match status" value="2"/>
</dbReference>
<organism evidence="2 3">
    <name type="scientific">Streptomyces johnsoniae</name>
    <dbReference type="NCBI Taxonomy" id="3075532"/>
    <lineage>
        <taxon>Bacteria</taxon>
        <taxon>Bacillati</taxon>
        <taxon>Actinomycetota</taxon>
        <taxon>Actinomycetes</taxon>
        <taxon>Kitasatosporales</taxon>
        <taxon>Streptomycetaceae</taxon>
        <taxon>Streptomyces</taxon>
    </lineage>
</organism>
<evidence type="ECO:0000313" key="2">
    <source>
        <dbReference type="EMBL" id="MDT0441490.1"/>
    </source>
</evidence>
<protein>
    <submittedName>
        <fullName evidence="2">DUF427 domain-containing protein</fullName>
    </submittedName>
</protein>
<sequence>MADRFPVRKAFPMTLTLSHGPLSAAPPPTVNYRLTGPAHRLFWHPFPRRVRALVGGETVLDTRNGRLLHETGLLPQLYVPADDVRTHLLRPSDHTTECPFKGQAAYWSVDAGGRRVPNGVWAYPEPIAGAEWLAGWYALYWAAADAWFDEEEEVHGHLRDPYHRVDARRSGSTVRVLLDGTTLAETARPVLLSETGLPNRWYVPPEDVRRDLLAESATRTVCPYKGTAHYWSFTGGGEPVADVAWSYPEPLEEATRAGGFLCFDHERITTEVG</sequence>
<dbReference type="PANTHER" id="PTHR34310">
    <property type="entry name" value="DUF427 DOMAIN PROTEIN (AFU_ORTHOLOGUE AFUA_3G02220)"/>
    <property type="match status" value="1"/>
</dbReference>
<comment type="caution">
    <text evidence="2">The sequence shown here is derived from an EMBL/GenBank/DDBJ whole genome shotgun (WGS) entry which is preliminary data.</text>
</comment>